<comment type="caution">
    <text evidence="6">The sequence shown here is derived from an EMBL/GenBank/DDBJ whole genome shotgun (WGS) entry which is preliminary data.</text>
</comment>
<comment type="function">
    <text evidence="3">Counteracts the endogenous Pycsar antiviral defense system. Phosphodiesterase that enables metal-dependent hydrolysis of host cyclic nucleotide Pycsar defense signals such as cCMP and cUMP.</text>
</comment>
<evidence type="ECO:0000313" key="6">
    <source>
        <dbReference type="EMBL" id="GGG23195.1"/>
    </source>
</evidence>
<dbReference type="PANTHER" id="PTHR43546:SF9">
    <property type="entry name" value="L-ASCORBATE-6-PHOSPHATE LACTONASE ULAG-RELATED"/>
    <property type="match status" value="1"/>
</dbReference>
<dbReference type="Pfam" id="PF12706">
    <property type="entry name" value="Lactamase_B_2"/>
    <property type="match status" value="1"/>
</dbReference>
<feature type="domain" description="Metallo-beta-lactamase" evidence="5">
    <location>
        <begin position="43"/>
        <end position="239"/>
    </location>
</feature>
<accession>A0A917LH62</accession>
<dbReference type="InterPro" id="IPR036866">
    <property type="entry name" value="RibonucZ/Hydroxyglut_hydro"/>
</dbReference>
<evidence type="ECO:0000313" key="7">
    <source>
        <dbReference type="Proteomes" id="UP000644756"/>
    </source>
</evidence>
<dbReference type="GO" id="GO:0016787">
    <property type="term" value="F:hydrolase activity"/>
    <property type="evidence" value="ECO:0007669"/>
    <property type="project" value="UniProtKB-KW"/>
</dbReference>
<dbReference type="Gene3D" id="3.60.15.10">
    <property type="entry name" value="Ribonuclease Z/Hydroxyacylglutathione hydrolase-like"/>
    <property type="match status" value="1"/>
</dbReference>
<evidence type="ECO:0000256" key="2">
    <source>
        <dbReference type="ARBA" id="ARBA00034221"/>
    </source>
</evidence>
<reference evidence="6" key="2">
    <citation type="submission" date="2020-09" db="EMBL/GenBank/DDBJ databases">
        <authorList>
            <person name="Sun Q."/>
            <person name="Zhou Y."/>
        </authorList>
    </citation>
    <scope>NUCLEOTIDE SEQUENCE</scope>
    <source>
        <strain evidence="6">CGMCC 1.12987</strain>
    </source>
</reference>
<dbReference type="Proteomes" id="UP000644756">
    <property type="component" value="Unassembled WGS sequence"/>
</dbReference>
<evidence type="ECO:0000259" key="5">
    <source>
        <dbReference type="Pfam" id="PF12706"/>
    </source>
</evidence>
<evidence type="ECO:0000256" key="4">
    <source>
        <dbReference type="ARBA" id="ARBA00048505"/>
    </source>
</evidence>
<reference evidence="6" key="1">
    <citation type="journal article" date="2014" name="Int. J. Syst. Evol. Microbiol.">
        <title>Complete genome sequence of Corynebacterium casei LMG S-19264T (=DSM 44701T), isolated from a smear-ripened cheese.</title>
        <authorList>
            <consortium name="US DOE Joint Genome Institute (JGI-PGF)"/>
            <person name="Walter F."/>
            <person name="Albersmeier A."/>
            <person name="Kalinowski J."/>
            <person name="Ruckert C."/>
        </authorList>
    </citation>
    <scope>NUCLEOTIDE SEQUENCE</scope>
    <source>
        <strain evidence="6">CGMCC 1.12987</strain>
    </source>
</reference>
<proteinExistence type="predicted"/>
<dbReference type="SUPFAM" id="SSF56281">
    <property type="entry name" value="Metallo-hydrolase/oxidoreductase"/>
    <property type="match status" value="1"/>
</dbReference>
<sequence length="283" mass="31734">MPMKRTPKQWVEEVNASSLPHGAVAVWFIGQESVIMKGTQTIVYVDPYVSDHLENAAGIQRAYPAPFPPETITNADVCLITHEHADHLDEGTIRAMAQNSPHTAYVAPACCRQQLLGCGVPEERITDAIVGERYTFGEISVQPVAAAHEEMEFDSQGRHKYVGYLLEINGVKVYHAGDTVMYPELVDTLSEQKIDLGLLPINGGDFFRRSNNLAGNMDYREAAELAVAAGMDTAVPLHYDVFAFNSEKPGHFVQYLYENYPEQKFHVMARFERYIYVSDKAFR</sequence>
<evidence type="ECO:0000256" key="3">
    <source>
        <dbReference type="ARBA" id="ARBA00034301"/>
    </source>
</evidence>
<gene>
    <name evidence="6" type="ORF">GCM10010916_44710</name>
</gene>
<dbReference type="InterPro" id="IPR050114">
    <property type="entry name" value="UPF0173_UPF0282_UlaG_hydrolase"/>
</dbReference>
<dbReference type="InterPro" id="IPR001279">
    <property type="entry name" value="Metallo-B-lactamas"/>
</dbReference>
<dbReference type="PANTHER" id="PTHR43546">
    <property type="entry name" value="UPF0173 METAL-DEPENDENT HYDROLASE MJ1163-RELATED"/>
    <property type="match status" value="1"/>
</dbReference>
<protein>
    <submittedName>
        <fullName evidence="6">MBL fold metallo-hydrolase</fullName>
    </submittedName>
</protein>
<comment type="catalytic activity">
    <reaction evidence="4">
        <text>3',5'-cyclic UMP + H2O = UMP + H(+)</text>
        <dbReference type="Rhea" id="RHEA:70575"/>
        <dbReference type="ChEBI" id="CHEBI:15377"/>
        <dbReference type="ChEBI" id="CHEBI:15378"/>
        <dbReference type="ChEBI" id="CHEBI:57865"/>
        <dbReference type="ChEBI" id="CHEBI:184387"/>
    </reaction>
    <physiologicalReaction direction="left-to-right" evidence="4">
        <dbReference type="Rhea" id="RHEA:70576"/>
    </physiologicalReaction>
</comment>
<keyword evidence="1" id="KW-0378">Hydrolase</keyword>
<dbReference type="EMBL" id="BMGR01000019">
    <property type="protein sequence ID" value="GGG23195.1"/>
    <property type="molecule type" value="Genomic_DNA"/>
</dbReference>
<evidence type="ECO:0000256" key="1">
    <source>
        <dbReference type="ARBA" id="ARBA00022801"/>
    </source>
</evidence>
<keyword evidence="7" id="KW-1185">Reference proteome</keyword>
<organism evidence="6 7">
    <name type="scientific">Paenibacillus abyssi</name>
    <dbReference type="NCBI Taxonomy" id="1340531"/>
    <lineage>
        <taxon>Bacteria</taxon>
        <taxon>Bacillati</taxon>
        <taxon>Bacillota</taxon>
        <taxon>Bacilli</taxon>
        <taxon>Bacillales</taxon>
        <taxon>Paenibacillaceae</taxon>
        <taxon>Paenibacillus</taxon>
    </lineage>
</organism>
<name>A0A917LH62_9BACL</name>
<dbReference type="AlphaFoldDB" id="A0A917LH62"/>
<comment type="catalytic activity">
    <reaction evidence="2">
        <text>3',5'-cyclic CMP + H2O = CMP + H(+)</text>
        <dbReference type="Rhea" id="RHEA:72675"/>
        <dbReference type="ChEBI" id="CHEBI:15377"/>
        <dbReference type="ChEBI" id="CHEBI:15378"/>
        <dbReference type="ChEBI" id="CHEBI:58003"/>
        <dbReference type="ChEBI" id="CHEBI:60377"/>
    </reaction>
    <physiologicalReaction direction="left-to-right" evidence="2">
        <dbReference type="Rhea" id="RHEA:72676"/>
    </physiologicalReaction>
</comment>